<keyword evidence="2" id="KW-0489">Methyltransferase</keyword>
<dbReference type="EMBL" id="CP089984">
    <property type="protein sequence ID" value="WXB18376.1"/>
    <property type="molecule type" value="Genomic_DNA"/>
</dbReference>
<dbReference type="InterPro" id="IPR041698">
    <property type="entry name" value="Methyltransf_25"/>
</dbReference>
<dbReference type="Gene3D" id="3.40.50.150">
    <property type="entry name" value="Vaccinia Virus protein VP39"/>
    <property type="match status" value="1"/>
</dbReference>
<dbReference type="InterPro" id="IPR050447">
    <property type="entry name" value="Erg6_SMT_methyltransf"/>
</dbReference>
<dbReference type="CDD" id="cd02440">
    <property type="entry name" value="AdoMet_MTases"/>
    <property type="match status" value="1"/>
</dbReference>
<dbReference type="GO" id="GO:0032259">
    <property type="term" value="P:methylation"/>
    <property type="evidence" value="ECO:0007669"/>
    <property type="project" value="UniProtKB-KW"/>
</dbReference>
<dbReference type="Proteomes" id="UP001370348">
    <property type="component" value="Chromosome"/>
</dbReference>
<name>A0ABZ2M787_9BACT</name>
<dbReference type="PANTHER" id="PTHR44068:SF11">
    <property type="entry name" value="GERANYL DIPHOSPHATE 2-C-METHYLTRANSFERASE"/>
    <property type="match status" value="1"/>
</dbReference>
<evidence type="ECO:0000313" key="3">
    <source>
        <dbReference type="Proteomes" id="UP001370348"/>
    </source>
</evidence>
<dbReference type="RefSeq" id="WP_394828007.1">
    <property type="nucleotide sequence ID" value="NZ_CP089984.1"/>
</dbReference>
<dbReference type="InterPro" id="IPR029063">
    <property type="entry name" value="SAM-dependent_MTases_sf"/>
</dbReference>
<protein>
    <submittedName>
        <fullName evidence="2">Methyltransferase domain-containing protein</fullName>
    </submittedName>
</protein>
<feature type="domain" description="Methyltransferase" evidence="1">
    <location>
        <begin position="27"/>
        <end position="122"/>
    </location>
</feature>
<keyword evidence="2" id="KW-0808">Transferase</keyword>
<keyword evidence="3" id="KW-1185">Reference proteome</keyword>
<reference evidence="2 3" key="1">
    <citation type="submission" date="2021-12" db="EMBL/GenBank/DDBJ databases">
        <title>Discovery of the Pendulisporaceae a myxobacterial family with distinct sporulation behavior and unique specialized metabolism.</title>
        <authorList>
            <person name="Garcia R."/>
            <person name="Popoff A."/>
            <person name="Bader C.D."/>
            <person name="Loehr J."/>
            <person name="Walesch S."/>
            <person name="Walt C."/>
            <person name="Boldt J."/>
            <person name="Bunk B."/>
            <person name="Haeckl F.J.F.P.J."/>
            <person name="Gunesch A.P."/>
            <person name="Birkelbach J."/>
            <person name="Nuebel U."/>
            <person name="Pietschmann T."/>
            <person name="Bach T."/>
            <person name="Mueller R."/>
        </authorList>
    </citation>
    <scope>NUCLEOTIDE SEQUENCE [LARGE SCALE GENOMIC DNA]</scope>
    <source>
        <strain evidence="2 3">MSr11954</strain>
    </source>
</reference>
<evidence type="ECO:0000259" key="1">
    <source>
        <dbReference type="Pfam" id="PF13649"/>
    </source>
</evidence>
<organism evidence="2 3">
    <name type="scientific">Pendulispora albinea</name>
    <dbReference type="NCBI Taxonomy" id="2741071"/>
    <lineage>
        <taxon>Bacteria</taxon>
        <taxon>Pseudomonadati</taxon>
        <taxon>Myxococcota</taxon>
        <taxon>Myxococcia</taxon>
        <taxon>Myxococcales</taxon>
        <taxon>Sorangiineae</taxon>
        <taxon>Pendulisporaceae</taxon>
        <taxon>Pendulispora</taxon>
    </lineage>
</organism>
<gene>
    <name evidence="2" type="ORF">LZC94_14140</name>
</gene>
<accession>A0ABZ2M787</accession>
<evidence type="ECO:0000313" key="2">
    <source>
        <dbReference type="EMBL" id="WXB18376.1"/>
    </source>
</evidence>
<dbReference type="SUPFAM" id="SSF53335">
    <property type="entry name" value="S-adenosyl-L-methionine-dependent methyltransferases"/>
    <property type="match status" value="1"/>
</dbReference>
<dbReference type="Pfam" id="PF13649">
    <property type="entry name" value="Methyltransf_25"/>
    <property type="match status" value="1"/>
</dbReference>
<dbReference type="GO" id="GO:0008168">
    <property type="term" value="F:methyltransferase activity"/>
    <property type="evidence" value="ECO:0007669"/>
    <property type="project" value="UniProtKB-KW"/>
</dbReference>
<proteinExistence type="predicted"/>
<sequence length="258" mass="27687">MFDYDAELRRYYEHFRAATGIGPRDRVLDIGCGAGQSTRDAARAAVAGSALGLDVSAKALEIARERALAEGLDNVTFEQGDAQQHPFADNHFDVAISRFGTMFFAEPVRAFTNIGRALRPGGRLVMLVWQGSDLQEWTGALRQALGSGRANAPTRGGAFSLADRATAGSILGAAGFGTVSWTDLHEPVFYGPNAAGAFDSVLELYTTADLLPQADPERARALERLRAVLTAHDTGDGVWFDSRAWLITAQIDDDAAAR</sequence>
<dbReference type="PANTHER" id="PTHR44068">
    <property type="entry name" value="ZGC:194242"/>
    <property type="match status" value="1"/>
</dbReference>